<dbReference type="Proteomes" id="UP000322110">
    <property type="component" value="Unassembled WGS sequence"/>
</dbReference>
<dbReference type="InterPro" id="IPR051317">
    <property type="entry name" value="Gfo/Idh/MocA_oxidoreduct"/>
</dbReference>
<dbReference type="AlphaFoldDB" id="A0A5B2TBZ1"/>
<comment type="caution">
    <text evidence="3">The sequence shown here is derived from an EMBL/GenBank/DDBJ whole genome shotgun (WGS) entry which is preliminary data.</text>
</comment>
<dbReference type="EMBL" id="VUKA01000021">
    <property type="protein sequence ID" value="KAA2211575.1"/>
    <property type="molecule type" value="Genomic_DNA"/>
</dbReference>
<evidence type="ECO:0000259" key="2">
    <source>
        <dbReference type="Pfam" id="PF22725"/>
    </source>
</evidence>
<accession>A0A5B2TBZ1</accession>
<reference evidence="3 4" key="1">
    <citation type="journal article" date="2015" name="Int. J. Syst. Evol. Microbiol.">
        <title>Roseomonas oryzae sp. nov., isolated from paddy rhizosphere soil.</title>
        <authorList>
            <person name="Ramaprasad E.V."/>
            <person name="Sasikala Ch."/>
            <person name="Ramana Ch.V."/>
        </authorList>
    </citation>
    <scope>NUCLEOTIDE SEQUENCE [LARGE SCALE GENOMIC DNA]</scope>
    <source>
        <strain evidence="3 4">KCTC 42542</strain>
    </source>
</reference>
<dbReference type="OrthoDB" id="9792935at2"/>
<feature type="domain" description="Gfo/Idh/MocA-like oxidoreductase N-terminal" evidence="1">
    <location>
        <begin position="7"/>
        <end position="114"/>
    </location>
</feature>
<dbReference type="Pfam" id="PF01408">
    <property type="entry name" value="GFO_IDH_MocA"/>
    <property type="match status" value="1"/>
</dbReference>
<protein>
    <submittedName>
        <fullName evidence="3">Gfo/Idh/MocA family oxidoreductase</fullName>
    </submittedName>
</protein>
<dbReference type="Gene3D" id="3.30.360.10">
    <property type="entry name" value="Dihydrodipicolinate Reductase, domain 2"/>
    <property type="match status" value="1"/>
</dbReference>
<dbReference type="InterPro" id="IPR000683">
    <property type="entry name" value="Gfo/Idh/MocA-like_OxRdtase_N"/>
</dbReference>
<evidence type="ECO:0000313" key="3">
    <source>
        <dbReference type="EMBL" id="KAA2211575.1"/>
    </source>
</evidence>
<dbReference type="GO" id="GO:0000166">
    <property type="term" value="F:nucleotide binding"/>
    <property type="evidence" value="ECO:0007669"/>
    <property type="project" value="InterPro"/>
</dbReference>
<dbReference type="SUPFAM" id="SSF55347">
    <property type="entry name" value="Glyceraldehyde-3-phosphate dehydrogenase-like, C-terminal domain"/>
    <property type="match status" value="1"/>
</dbReference>
<dbReference type="SUPFAM" id="SSF51735">
    <property type="entry name" value="NAD(P)-binding Rossmann-fold domains"/>
    <property type="match status" value="1"/>
</dbReference>
<gene>
    <name evidence="3" type="ORF">F0Q34_19415</name>
</gene>
<dbReference type="InterPro" id="IPR055170">
    <property type="entry name" value="GFO_IDH_MocA-like_dom"/>
</dbReference>
<feature type="domain" description="GFO/IDH/MocA-like oxidoreductase" evidence="2">
    <location>
        <begin position="136"/>
        <end position="263"/>
    </location>
</feature>
<sequence>MQAGSELRVGVLGCGLISADHFRAWARCQGASVVALCDPDPTRAAQRAAEFGIGAVYHSAEAMLREARLDLVDIITPRQTHAALVLLAARYGIHALCEKPLCPTLAEARALVDEIGGRIRVMVNENWRFRAYFGVIRDWLRDSRLGTPVQARLSLWRSNLIPGADGVVPALQRQPFVATERRYLVAESLIHELDTVRSLFGEVEVVSALIARASTDVIGEDAAAILLEAETGMPLVVEGVLSAAGHKPRAPNRMEIAGTRCSLVLEDATLRLFGAEAEELRFDEDAARQDSFDASVQHFVNQIRNGGAHQTSAEDQLRTLALVERVYDLAGPPRALARRQNPHP</sequence>
<dbReference type="Gene3D" id="3.40.50.720">
    <property type="entry name" value="NAD(P)-binding Rossmann-like Domain"/>
    <property type="match status" value="1"/>
</dbReference>
<name>A0A5B2TBZ1_9PROT</name>
<evidence type="ECO:0000313" key="4">
    <source>
        <dbReference type="Proteomes" id="UP000322110"/>
    </source>
</evidence>
<proteinExistence type="predicted"/>
<dbReference type="PANTHER" id="PTHR43708:SF8">
    <property type="entry name" value="OXIDOREDUCTASE"/>
    <property type="match status" value="1"/>
</dbReference>
<evidence type="ECO:0000259" key="1">
    <source>
        <dbReference type="Pfam" id="PF01408"/>
    </source>
</evidence>
<organism evidence="3 4">
    <name type="scientific">Teichococcus oryzae</name>
    <dbReference type="NCBI Taxonomy" id="1608942"/>
    <lineage>
        <taxon>Bacteria</taxon>
        <taxon>Pseudomonadati</taxon>
        <taxon>Pseudomonadota</taxon>
        <taxon>Alphaproteobacteria</taxon>
        <taxon>Acetobacterales</taxon>
        <taxon>Roseomonadaceae</taxon>
        <taxon>Roseomonas</taxon>
    </lineage>
</organism>
<dbReference type="PANTHER" id="PTHR43708">
    <property type="entry name" value="CONSERVED EXPRESSED OXIDOREDUCTASE (EUROFUNG)"/>
    <property type="match status" value="1"/>
</dbReference>
<dbReference type="Pfam" id="PF22725">
    <property type="entry name" value="GFO_IDH_MocA_C3"/>
    <property type="match status" value="1"/>
</dbReference>
<dbReference type="RefSeq" id="WP_149813970.1">
    <property type="nucleotide sequence ID" value="NZ_VUKA01000021.1"/>
</dbReference>
<keyword evidence="4" id="KW-1185">Reference proteome</keyword>
<dbReference type="InterPro" id="IPR036291">
    <property type="entry name" value="NAD(P)-bd_dom_sf"/>
</dbReference>